<accession>A0A9P7Z1R0</accession>
<sequence>ILSPISSKVVGATKEMTVAAFYLLGYCAGNIIGPQELPPTEVSRYVPAEIIMMGCYAF</sequence>
<evidence type="ECO:0000313" key="2">
    <source>
        <dbReference type="Proteomes" id="UP000887226"/>
    </source>
</evidence>
<proteinExistence type="predicted"/>
<dbReference type="AlphaFoldDB" id="A0A9P7Z1R0"/>
<reference evidence="1" key="1">
    <citation type="journal article" date="2021" name="IMA Fungus">
        <title>Genomic characterization of three marine fungi, including Emericellopsis atlantica sp. nov. with signatures of a generalist lifestyle and marine biomass degradation.</title>
        <authorList>
            <person name="Hagestad O.C."/>
            <person name="Hou L."/>
            <person name="Andersen J.H."/>
            <person name="Hansen E.H."/>
            <person name="Altermark B."/>
            <person name="Li C."/>
            <person name="Kuhnert E."/>
            <person name="Cox R.J."/>
            <person name="Crous P.W."/>
            <person name="Spatafora J.W."/>
            <person name="Lail K."/>
            <person name="Amirebrahimi M."/>
            <person name="Lipzen A."/>
            <person name="Pangilinan J."/>
            <person name="Andreopoulos W."/>
            <person name="Hayes R.D."/>
            <person name="Ng V."/>
            <person name="Grigoriev I.V."/>
            <person name="Jackson S.A."/>
            <person name="Sutton T.D.S."/>
            <person name="Dobson A.D.W."/>
            <person name="Rama T."/>
        </authorList>
    </citation>
    <scope>NUCLEOTIDE SEQUENCE</scope>
    <source>
        <strain evidence="1">TRa3180A</strain>
    </source>
</reference>
<keyword evidence="2" id="KW-1185">Reference proteome</keyword>
<feature type="non-terminal residue" evidence="1">
    <location>
        <position position="1"/>
    </location>
</feature>
<dbReference type="EMBL" id="MU253939">
    <property type="protein sequence ID" value="KAG9243968.1"/>
    <property type="molecule type" value="Genomic_DNA"/>
</dbReference>
<comment type="caution">
    <text evidence="1">The sequence shown here is derived from an EMBL/GenBank/DDBJ whole genome shotgun (WGS) entry which is preliminary data.</text>
</comment>
<name>A0A9P7Z1R0_9HELO</name>
<protein>
    <submittedName>
        <fullName evidence="1">Uncharacterized protein</fullName>
    </submittedName>
</protein>
<dbReference type="Proteomes" id="UP000887226">
    <property type="component" value="Unassembled WGS sequence"/>
</dbReference>
<dbReference type="OrthoDB" id="4021689at2759"/>
<organism evidence="1 2">
    <name type="scientific">Calycina marina</name>
    <dbReference type="NCBI Taxonomy" id="1763456"/>
    <lineage>
        <taxon>Eukaryota</taxon>
        <taxon>Fungi</taxon>
        <taxon>Dikarya</taxon>
        <taxon>Ascomycota</taxon>
        <taxon>Pezizomycotina</taxon>
        <taxon>Leotiomycetes</taxon>
        <taxon>Helotiales</taxon>
        <taxon>Pezizellaceae</taxon>
        <taxon>Calycina</taxon>
    </lineage>
</organism>
<evidence type="ECO:0000313" key="1">
    <source>
        <dbReference type="EMBL" id="KAG9243968.1"/>
    </source>
</evidence>
<gene>
    <name evidence="1" type="ORF">BJ878DRAFT_422439</name>
</gene>